<dbReference type="CDD" id="cd02966">
    <property type="entry name" value="TlpA_like_family"/>
    <property type="match status" value="1"/>
</dbReference>
<dbReference type="Gene3D" id="3.40.30.10">
    <property type="entry name" value="Glutaredoxin"/>
    <property type="match status" value="1"/>
</dbReference>
<dbReference type="AlphaFoldDB" id="A0A9D8PNP9"/>
<dbReference type="InterPro" id="IPR013766">
    <property type="entry name" value="Thioredoxin_domain"/>
</dbReference>
<gene>
    <name evidence="2" type="ORF">JW984_05455</name>
</gene>
<dbReference type="GO" id="GO:0016209">
    <property type="term" value="F:antioxidant activity"/>
    <property type="evidence" value="ECO:0007669"/>
    <property type="project" value="InterPro"/>
</dbReference>
<dbReference type="InterPro" id="IPR036249">
    <property type="entry name" value="Thioredoxin-like_sf"/>
</dbReference>
<evidence type="ECO:0000313" key="2">
    <source>
        <dbReference type="EMBL" id="MBN1572628.1"/>
    </source>
</evidence>
<accession>A0A9D8PNP9</accession>
<dbReference type="Pfam" id="PF00578">
    <property type="entry name" value="AhpC-TSA"/>
    <property type="match status" value="1"/>
</dbReference>
<evidence type="ECO:0000313" key="3">
    <source>
        <dbReference type="Proteomes" id="UP000809273"/>
    </source>
</evidence>
<feature type="domain" description="Thioredoxin" evidence="1">
    <location>
        <begin position="40"/>
        <end position="181"/>
    </location>
</feature>
<dbReference type="PROSITE" id="PS51352">
    <property type="entry name" value="THIOREDOXIN_2"/>
    <property type="match status" value="1"/>
</dbReference>
<dbReference type="PANTHER" id="PTHR42852">
    <property type="entry name" value="THIOL:DISULFIDE INTERCHANGE PROTEIN DSBE"/>
    <property type="match status" value="1"/>
</dbReference>
<dbReference type="PANTHER" id="PTHR42852:SF1">
    <property type="entry name" value="THIOREDOXIN-LIKE PROTEIN YNEN"/>
    <property type="match status" value="1"/>
</dbReference>
<comment type="caution">
    <text evidence="2">The sequence shown here is derived from an EMBL/GenBank/DDBJ whole genome shotgun (WGS) entry which is preliminary data.</text>
</comment>
<reference evidence="2" key="2">
    <citation type="submission" date="2021-01" db="EMBL/GenBank/DDBJ databases">
        <authorList>
            <person name="Hahn C.R."/>
            <person name="Youssef N.H."/>
            <person name="Elshahed M."/>
        </authorList>
    </citation>
    <scope>NUCLEOTIDE SEQUENCE</scope>
    <source>
        <strain evidence="2">Zod_Metabat.24</strain>
    </source>
</reference>
<dbReference type="EMBL" id="JAFGIX010000027">
    <property type="protein sequence ID" value="MBN1572628.1"/>
    <property type="molecule type" value="Genomic_DNA"/>
</dbReference>
<proteinExistence type="predicted"/>
<dbReference type="InterPro" id="IPR050553">
    <property type="entry name" value="Thioredoxin_ResA/DsbE_sf"/>
</dbReference>
<evidence type="ECO:0000259" key="1">
    <source>
        <dbReference type="PROSITE" id="PS51352"/>
    </source>
</evidence>
<name>A0A9D8PNP9_9DELT</name>
<sequence>MRIRSSLKPRRRFILMMTFFIVAVFFACEGEPPANATVIPKKGAIAPDFTLVTLDGKNVTLSDYRGKVVFLNFWATWCKPCTSEMPAMENLHKAMKNQDFAMLAVSIDMKSTYQVKSFVNRGGYSFPVMHDVSKDVAKSYFIDGIPTTFIIDKKGVIEARLVGGRAWDSYEVVEYFKKISK</sequence>
<dbReference type="InterPro" id="IPR000866">
    <property type="entry name" value="AhpC/TSA"/>
</dbReference>
<dbReference type="GO" id="GO:0016491">
    <property type="term" value="F:oxidoreductase activity"/>
    <property type="evidence" value="ECO:0007669"/>
    <property type="project" value="InterPro"/>
</dbReference>
<reference evidence="2" key="1">
    <citation type="journal article" date="2021" name="Environ. Microbiol.">
        <title>Genomic characterization of three novel Desulfobacterota classes expand the metabolic and phylogenetic diversity of the phylum.</title>
        <authorList>
            <person name="Murphy C.L."/>
            <person name="Biggerstaff J."/>
            <person name="Eichhorn A."/>
            <person name="Ewing E."/>
            <person name="Shahan R."/>
            <person name="Soriano D."/>
            <person name="Stewart S."/>
            <person name="VanMol K."/>
            <person name="Walker R."/>
            <person name="Walters P."/>
            <person name="Elshahed M.S."/>
            <person name="Youssef N.H."/>
        </authorList>
    </citation>
    <scope>NUCLEOTIDE SEQUENCE</scope>
    <source>
        <strain evidence="2">Zod_Metabat.24</strain>
    </source>
</reference>
<dbReference type="Proteomes" id="UP000809273">
    <property type="component" value="Unassembled WGS sequence"/>
</dbReference>
<organism evidence="2 3">
    <name type="scientific">Candidatus Zymogenus saltonus</name>
    <dbReference type="NCBI Taxonomy" id="2844893"/>
    <lineage>
        <taxon>Bacteria</taxon>
        <taxon>Deltaproteobacteria</taxon>
        <taxon>Candidatus Zymogenia</taxon>
        <taxon>Candidatus Zymogeniales</taxon>
        <taxon>Candidatus Zymogenaceae</taxon>
        <taxon>Candidatus Zymogenus</taxon>
    </lineage>
</organism>
<protein>
    <submittedName>
        <fullName evidence="2">Redoxin domain-containing protein</fullName>
    </submittedName>
</protein>
<dbReference type="SUPFAM" id="SSF52833">
    <property type="entry name" value="Thioredoxin-like"/>
    <property type="match status" value="1"/>
</dbReference>
<dbReference type="PROSITE" id="PS51257">
    <property type="entry name" value="PROKAR_LIPOPROTEIN"/>
    <property type="match status" value="1"/>
</dbReference>